<dbReference type="AlphaFoldDB" id="A0A2T7G1H2"/>
<reference evidence="1 2" key="1">
    <citation type="submission" date="2018-04" db="EMBL/GenBank/DDBJ databases">
        <title>Pelagivirga bohaiensis gen. nov., sp. nov., a bacterium isolated from the Bohai Sea.</title>
        <authorList>
            <person name="Ji X."/>
        </authorList>
    </citation>
    <scope>NUCLEOTIDE SEQUENCE [LARGE SCALE GENOMIC DNA]</scope>
    <source>
        <strain evidence="1 2">BH-SD16</strain>
    </source>
</reference>
<dbReference type="RefSeq" id="WP_108639411.1">
    <property type="nucleotide sequence ID" value="NZ_CANLQJ010000002.1"/>
</dbReference>
<accession>A0A2T7G1H2</accession>
<protein>
    <submittedName>
        <fullName evidence="1">Uncharacterized protein</fullName>
    </submittedName>
</protein>
<dbReference type="OrthoDB" id="7876148at2"/>
<keyword evidence="2" id="KW-1185">Reference proteome</keyword>
<gene>
    <name evidence="1" type="ORF">DC363_01835</name>
</gene>
<evidence type="ECO:0000313" key="1">
    <source>
        <dbReference type="EMBL" id="PVA08257.1"/>
    </source>
</evidence>
<evidence type="ECO:0000313" key="2">
    <source>
        <dbReference type="Proteomes" id="UP000244817"/>
    </source>
</evidence>
<dbReference type="EMBL" id="QCYG01000001">
    <property type="protein sequence ID" value="PVA08257.1"/>
    <property type="molecule type" value="Genomic_DNA"/>
</dbReference>
<name>A0A2T7G1H2_9RHOB</name>
<proteinExistence type="predicted"/>
<comment type="caution">
    <text evidence="1">The sequence shown here is derived from an EMBL/GenBank/DDBJ whole genome shotgun (WGS) entry which is preliminary data.</text>
</comment>
<sequence length="69" mass="7561">MALLDDMADEIAQLALEDEARTGSETIVKEVGEILGSSSQTLQEAYLTAIRVRRAEKRARDLLASRARG</sequence>
<organism evidence="1 2">
    <name type="scientific">Thalassorhabdomicrobium marinisediminis</name>
    <dbReference type="NCBI Taxonomy" id="2170577"/>
    <lineage>
        <taxon>Bacteria</taxon>
        <taxon>Pseudomonadati</taxon>
        <taxon>Pseudomonadota</taxon>
        <taxon>Alphaproteobacteria</taxon>
        <taxon>Rhodobacterales</taxon>
        <taxon>Paracoccaceae</taxon>
        <taxon>Thalassorhabdomicrobium</taxon>
    </lineage>
</organism>
<dbReference type="Proteomes" id="UP000244817">
    <property type="component" value="Unassembled WGS sequence"/>
</dbReference>